<dbReference type="InterPro" id="IPR025420">
    <property type="entry name" value="DUF4143"/>
</dbReference>
<gene>
    <name evidence="3" type="ORF">O0S10_08895</name>
</gene>
<dbReference type="PANTHER" id="PTHR33295">
    <property type="entry name" value="ATPASE"/>
    <property type="match status" value="1"/>
</dbReference>
<reference evidence="3" key="1">
    <citation type="submission" date="2022-12" db="EMBL/GenBank/DDBJ databases">
        <title>Isolation and characterisation of novel Methanocorpusculum spp. from native Australian herbivores indicates the genus is ancestrally host-associated.</title>
        <authorList>
            <person name="Volmer J.G."/>
            <person name="Soo R.M."/>
            <person name="Evans P.N."/>
            <person name="Hoedt E.C."/>
            <person name="Astorga Alsina A.L."/>
            <person name="Woodcroft B.J."/>
            <person name="Tyson G.W."/>
            <person name="Hugenholtz P."/>
            <person name="Morrison M."/>
        </authorList>
    </citation>
    <scope>NUCLEOTIDE SEQUENCE</scope>
    <source>
        <strain evidence="3">MG</strain>
    </source>
</reference>
<comment type="caution">
    <text evidence="3">The sequence shown here is derived from an EMBL/GenBank/DDBJ whole genome shotgun (WGS) entry which is preliminary data.</text>
</comment>
<keyword evidence="3" id="KW-0067">ATP-binding</keyword>
<dbReference type="GO" id="GO:0005524">
    <property type="term" value="F:ATP binding"/>
    <property type="evidence" value="ECO:0007669"/>
    <property type="project" value="UniProtKB-KW"/>
</dbReference>
<dbReference type="Gene3D" id="3.40.50.300">
    <property type="entry name" value="P-loop containing nucleotide triphosphate hydrolases"/>
    <property type="match status" value="1"/>
</dbReference>
<name>A0ABT4IIX9_9EURY</name>
<evidence type="ECO:0000259" key="2">
    <source>
        <dbReference type="Pfam" id="PF13635"/>
    </source>
</evidence>
<dbReference type="InterPro" id="IPR027417">
    <property type="entry name" value="P-loop_NTPase"/>
</dbReference>
<dbReference type="RefSeq" id="WP_268925524.1">
    <property type="nucleotide sequence ID" value="NZ_JAPTGB010000021.1"/>
</dbReference>
<dbReference type="PANTHER" id="PTHR33295:SF8">
    <property type="entry name" value="AAA+ ATPASE DOMAIN-CONTAINING PROTEIN"/>
    <property type="match status" value="1"/>
</dbReference>
<protein>
    <submittedName>
        <fullName evidence="3">ATP-binding protein</fullName>
    </submittedName>
</protein>
<organism evidence="3 4">
    <name type="scientific">Methanocorpusculum petauri</name>
    <dbReference type="NCBI Taxonomy" id="3002863"/>
    <lineage>
        <taxon>Archaea</taxon>
        <taxon>Methanobacteriati</taxon>
        <taxon>Methanobacteriota</taxon>
        <taxon>Stenosarchaea group</taxon>
        <taxon>Methanomicrobia</taxon>
        <taxon>Methanomicrobiales</taxon>
        <taxon>Methanocorpusculaceae</taxon>
        <taxon>Methanocorpusculum</taxon>
    </lineage>
</organism>
<sequence>MPEPELIQYLLDRNPWWSGSFSSPGIRREKYLKKIRQYVDTGEITVLNGIRRSGKTTLLLQTIYDLIEQGADPKSILFVNCDEPEVRAMNVPLGTILETYQHNIYGGEGVFLVFDEIQSISGWEHWIKAWYDRKKYRIMISGSTSSLLNSQLSPAISGRYLKITVHPLDFSEYLLFKGVEVPDDPLKITAKRYELLGHLRNYFEEGGFPAGISLQDKELQREIISGYYDSIIFRDIERMHDIRNPRVLHELIDYLMANIALPYSYAKIAKMLNTDGVTIKEYVSAAEEAFLLYELRSFSYSLRAQNASQKKIYAADSGLRNIVSFRFSADEGRLAENLVYLSLIQNTYRPYFWKGKHEVDFIIQHRDRTLSAVNVCYTDEIPEREFAGLEEFSKTFGEKTGMKILITKNVEKKERDIHCIPLYRWLLLSAKFYLPQH</sequence>
<dbReference type="Pfam" id="PF13173">
    <property type="entry name" value="AAA_14"/>
    <property type="match status" value="1"/>
</dbReference>
<evidence type="ECO:0000259" key="1">
    <source>
        <dbReference type="Pfam" id="PF13173"/>
    </source>
</evidence>
<keyword evidence="3" id="KW-0547">Nucleotide-binding</keyword>
<dbReference type="Proteomes" id="UP001141422">
    <property type="component" value="Unassembled WGS sequence"/>
</dbReference>
<accession>A0ABT4IIX9</accession>
<dbReference type="EMBL" id="JAPTGB010000021">
    <property type="protein sequence ID" value="MCZ0861334.1"/>
    <property type="molecule type" value="Genomic_DNA"/>
</dbReference>
<proteinExistence type="predicted"/>
<feature type="domain" description="DUF4143" evidence="2">
    <location>
        <begin position="234"/>
        <end position="377"/>
    </location>
</feature>
<dbReference type="Pfam" id="PF13635">
    <property type="entry name" value="DUF4143"/>
    <property type="match status" value="1"/>
</dbReference>
<evidence type="ECO:0000313" key="4">
    <source>
        <dbReference type="Proteomes" id="UP001141422"/>
    </source>
</evidence>
<dbReference type="InterPro" id="IPR041682">
    <property type="entry name" value="AAA_14"/>
</dbReference>
<feature type="domain" description="AAA" evidence="1">
    <location>
        <begin position="43"/>
        <end position="174"/>
    </location>
</feature>
<dbReference type="SUPFAM" id="SSF52540">
    <property type="entry name" value="P-loop containing nucleoside triphosphate hydrolases"/>
    <property type="match status" value="1"/>
</dbReference>
<keyword evidence="4" id="KW-1185">Reference proteome</keyword>
<evidence type="ECO:0000313" key="3">
    <source>
        <dbReference type="EMBL" id="MCZ0861334.1"/>
    </source>
</evidence>